<organism evidence="1 2">
    <name type="scientific">Rheinheimera nanhaiensis E407-8</name>
    <dbReference type="NCBI Taxonomy" id="562729"/>
    <lineage>
        <taxon>Bacteria</taxon>
        <taxon>Pseudomonadati</taxon>
        <taxon>Pseudomonadota</taxon>
        <taxon>Gammaproteobacteria</taxon>
        <taxon>Chromatiales</taxon>
        <taxon>Chromatiaceae</taxon>
        <taxon>Rheinheimera</taxon>
    </lineage>
</organism>
<dbReference type="EMBL" id="BAFK01000008">
    <property type="protein sequence ID" value="GAB58774.1"/>
    <property type="molecule type" value="Genomic_DNA"/>
</dbReference>
<name>I1DXJ6_9GAMM</name>
<gene>
    <name evidence="1" type="ORF">RNAN_1762</name>
</gene>
<proteinExistence type="predicted"/>
<dbReference type="STRING" id="562729.RNAN_1762"/>
<comment type="caution">
    <text evidence="1">The sequence shown here is derived from an EMBL/GenBank/DDBJ whole genome shotgun (WGS) entry which is preliminary data.</text>
</comment>
<dbReference type="AlphaFoldDB" id="I1DXJ6"/>
<dbReference type="Proteomes" id="UP000004374">
    <property type="component" value="Unassembled WGS sequence"/>
</dbReference>
<sequence length="170" mass="19207">MPLNKMPEYFLGVEIGKRMIQEFDNFSVRFEMSVKQLMAQAGIESAGDKSDRENGRFDLVLLTKRYGKPAHVIEIKRGVKTDSMLSDIKRLANICRYSKVGARLETNYFVAITRRSSTVVAERGKVLFAKSSETGCLDNITVDKSRVFNLDTPDGKSVTAAIYEVTYQYN</sequence>
<reference evidence="1 2" key="1">
    <citation type="journal article" date="2012" name="J. Bacteriol.">
        <title>Genome Sequence of the Protease-Producing Bacterium Rheinheimera nanhaiensis E407-8T, Isolated from Deep-Sea Sediment of the South China Sea.</title>
        <authorList>
            <person name="Zhang X.-Y."/>
            <person name="Zhang Y.-J."/>
            <person name="Qin Q.-L."/>
            <person name="Xie B.-B."/>
            <person name="Chen X.-L."/>
            <person name="Zhou B.-C."/>
            <person name="Zhang Y.-Z."/>
        </authorList>
    </citation>
    <scope>NUCLEOTIDE SEQUENCE [LARGE SCALE GENOMIC DNA]</scope>
    <source>
        <strain evidence="1 2">E407-8</strain>
    </source>
</reference>
<keyword evidence="2" id="KW-1185">Reference proteome</keyword>
<accession>I1DXJ6</accession>
<evidence type="ECO:0000313" key="1">
    <source>
        <dbReference type="EMBL" id="GAB58774.1"/>
    </source>
</evidence>
<evidence type="ECO:0000313" key="2">
    <source>
        <dbReference type="Proteomes" id="UP000004374"/>
    </source>
</evidence>
<protein>
    <submittedName>
        <fullName evidence="1">Uncharacterized protein</fullName>
    </submittedName>
</protein>